<evidence type="ECO:0000313" key="3">
    <source>
        <dbReference type="EMBL" id="HAJ0996294.1"/>
    </source>
</evidence>
<dbReference type="EMBL" id="RQTU01000018">
    <property type="protein sequence ID" value="RRD74165.1"/>
    <property type="molecule type" value="Genomic_DNA"/>
</dbReference>
<evidence type="ECO:0000313" key="5">
    <source>
        <dbReference type="EMBL" id="RRD74165.1"/>
    </source>
</evidence>
<organism evidence="5 6">
    <name type="scientific">Escherichia coli</name>
    <dbReference type="NCBI Taxonomy" id="562"/>
    <lineage>
        <taxon>Bacteria</taxon>
        <taxon>Pseudomonadati</taxon>
        <taxon>Pseudomonadota</taxon>
        <taxon>Gammaproteobacteria</taxon>
        <taxon>Enterobacterales</taxon>
        <taxon>Enterobacteriaceae</taxon>
        <taxon>Escherichia</taxon>
    </lineage>
</organism>
<dbReference type="Proteomes" id="UP000472856">
    <property type="component" value="Unassembled WGS sequence"/>
</dbReference>
<accession>A0A0A1ADR4</accession>
<protein>
    <submittedName>
        <fullName evidence="5">Uncharacterized protein</fullName>
    </submittedName>
</protein>
<dbReference type="Proteomes" id="UP000271008">
    <property type="component" value="Unassembled WGS sequence"/>
</dbReference>
<gene>
    <name evidence="5" type="ORF">EIA08_17420</name>
    <name evidence="4" type="ORF">G5603_14465</name>
    <name evidence="2" type="ORF">HL563_12455</name>
    <name evidence="3" type="ORF">HL601_11820</name>
</gene>
<sequence>MRRWHTCFFILLFCGFSGNVLCKESINEAIERLYQPLTSNDDIPITDEFSLDLRSNMSATPGKMTPWLNNNLLCRCVDDAFVSAEIIQSTHLNGRRTHVLLQLVIKQNHTDIHRLLGLMLVRKNDNHRWLIEDIDDGTEIPNSLRAEIREDTRMKRRAVINEPSSDHFSHSVSMTALLAQPEKYHLQKVVIEGVGNIEFEGNTLYLNKESWENFVQSDSVWLDIDFPNPVVTLARTRQLNGDYVRIAGTFDMDIRGHLGMWSGGIIDITLYERVTNRKEFARHREQEIKKLQTESTKNNMETMTK</sequence>
<feature type="chain" id="PRO_5014220257" evidence="1">
    <location>
        <begin position="23"/>
        <end position="305"/>
    </location>
</feature>
<dbReference type="EMBL" id="DABGYN010000013">
    <property type="protein sequence ID" value="HAJ0834545.1"/>
    <property type="molecule type" value="Genomic_DNA"/>
</dbReference>
<dbReference type="RefSeq" id="WP_022646126.1">
    <property type="nucleotide sequence ID" value="NZ_AP021935.1"/>
</dbReference>
<evidence type="ECO:0000313" key="7">
    <source>
        <dbReference type="Proteomes" id="UP000472856"/>
    </source>
</evidence>
<dbReference type="AlphaFoldDB" id="A0A0A1ADR4"/>
<name>A0A0A1ADR4_ECOLX</name>
<reference evidence="4 7" key="4">
    <citation type="submission" date="2020-02" db="EMBL/GenBank/DDBJ databases">
        <title>WGS of Carbapenem-Resistant Enterobacteriaceae.</title>
        <authorList>
            <person name="Tokajian S."/>
            <person name="El Chaar M."/>
            <person name="El Khoury M."/>
        </authorList>
    </citation>
    <scope>NUCLEOTIDE SEQUENCE [LARGE SCALE GENOMIC DNA]</scope>
    <source>
        <strain evidence="4 7">ECM_75</strain>
    </source>
</reference>
<evidence type="ECO:0000313" key="6">
    <source>
        <dbReference type="Proteomes" id="UP000271008"/>
    </source>
</evidence>
<reference evidence="2" key="3">
    <citation type="submission" date="2019-09" db="EMBL/GenBank/DDBJ databases">
        <authorList>
            <consortium name="NCBI Pathogen Detection Project"/>
        </authorList>
    </citation>
    <scope>NUCLEOTIDE SEQUENCE</scope>
    <source>
        <strain evidence="3">EC00605</strain>
        <strain evidence="2">EC00618</strain>
    </source>
</reference>
<comment type="caution">
    <text evidence="5">The sequence shown here is derived from an EMBL/GenBank/DDBJ whole genome shotgun (WGS) entry which is preliminary data.</text>
</comment>
<dbReference type="EMBL" id="JAAJRI010000010">
    <property type="protein sequence ID" value="NGE89388.1"/>
    <property type="molecule type" value="Genomic_DNA"/>
</dbReference>
<reference evidence="5 6" key="2">
    <citation type="submission" date="2018-11" db="EMBL/GenBank/DDBJ databases">
        <title>Enterobacteriaceae from Patient.</title>
        <authorList>
            <person name="Shen C."/>
            <person name="Yang Y."/>
            <person name="Tian G."/>
        </authorList>
    </citation>
    <scope>NUCLEOTIDE SEQUENCE [LARGE SCALE GENOMIC DNA]</scope>
    <source>
        <strain evidence="5 6">GBGD28</strain>
    </source>
</reference>
<evidence type="ECO:0000256" key="1">
    <source>
        <dbReference type="SAM" id="SignalP"/>
    </source>
</evidence>
<feature type="signal peptide" evidence="1">
    <location>
        <begin position="1"/>
        <end position="22"/>
    </location>
</feature>
<keyword evidence="1" id="KW-0732">Signal</keyword>
<proteinExistence type="predicted"/>
<reference evidence="2" key="1">
    <citation type="journal article" date="2018" name="Genome Biol.">
        <title>SKESA: strategic k-mer extension for scrupulous assemblies.</title>
        <authorList>
            <person name="Souvorov A."/>
            <person name="Agarwala R."/>
            <person name="Lipman D.J."/>
        </authorList>
    </citation>
    <scope>NUCLEOTIDE SEQUENCE [LARGE SCALE GENOMIC DNA]</scope>
    <source>
        <strain evidence="3">EC00605</strain>
        <strain evidence="2">EC00618</strain>
    </source>
</reference>
<evidence type="ECO:0000313" key="2">
    <source>
        <dbReference type="EMBL" id="HAJ0834545.1"/>
    </source>
</evidence>
<evidence type="ECO:0000313" key="4">
    <source>
        <dbReference type="EMBL" id="NGE89388.1"/>
    </source>
</evidence>
<dbReference type="EMBL" id="DABGZR010000010">
    <property type="protein sequence ID" value="HAJ0996294.1"/>
    <property type="molecule type" value="Genomic_DNA"/>
</dbReference>